<evidence type="ECO:0000256" key="7">
    <source>
        <dbReference type="ARBA" id="ARBA00066330"/>
    </source>
</evidence>
<keyword evidence="6 13" id="KW-0413">Isomerase</keyword>
<name>E6PDZ1_9ZZZZ</name>
<dbReference type="GO" id="GO:0005829">
    <property type="term" value="C:cytosol"/>
    <property type="evidence" value="ECO:0007669"/>
    <property type="project" value="TreeGrafter"/>
</dbReference>
<dbReference type="PRINTS" id="PR00509">
    <property type="entry name" value="PGMPMM"/>
</dbReference>
<evidence type="ECO:0000259" key="10">
    <source>
        <dbReference type="Pfam" id="PF02878"/>
    </source>
</evidence>
<dbReference type="InterPro" id="IPR005846">
    <property type="entry name" value="A-D-PHexomutase_a/b/a-III"/>
</dbReference>
<dbReference type="GO" id="GO:0000287">
    <property type="term" value="F:magnesium ion binding"/>
    <property type="evidence" value="ECO:0007669"/>
    <property type="project" value="InterPro"/>
</dbReference>
<keyword evidence="3" id="KW-0597">Phosphoprotein</keyword>
<dbReference type="GO" id="GO:0006048">
    <property type="term" value="P:UDP-N-acetylglucosamine biosynthetic process"/>
    <property type="evidence" value="ECO:0007669"/>
    <property type="project" value="TreeGrafter"/>
</dbReference>
<dbReference type="InterPro" id="IPR006352">
    <property type="entry name" value="GlmM_bact"/>
</dbReference>
<feature type="domain" description="Alpha-D-phosphohexomutase C-terminal" evidence="9">
    <location>
        <begin position="377"/>
        <end position="439"/>
    </location>
</feature>
<evidence type="ECO:0000256" key="4">
    <source>
        <dbReference type="ARBA" id="ARBA00022723"/>
    </source>
</evidence>
<dbReference type="NCBIfam" id="TIGR01455">
    <property type="entry name" value="glmM"/>
    <property type="match status" value="1"/>
</dbReference>
<evidence type="ECO:0000259" key="11">
    <source>
        <dbReference type="Pfam" id="PF02879"/>
    </source>
</evidence>
<dbReference type="InterPro" id="IPR005843">
    <property type="entry name" value="A-D-PHexomutase_C"/>
</dbReference>
<evidence type="ECO:0000256" key="8">
    <source>
        <dbReference type="ARBA" id="ARBA00068193"/>
    </source>
</evidence>
<proteinExistence type="inferred from homology"/>
<dbReference type="PANTHER" id="PTHR42946:SF1">
    <property type="entry name" value="PHOSPHOGLUCOMUTASE (ALPHA-D-GLUCOSE-1,6-BISPHOSPHATE-DEPENDENT)"/>
    <property type="match status" value="1"/>
</dbReference>
<dbReference type="InterPro" id="IPR050060">
    <property type="entry name" value="Phosphoglucosamine_mutase"/>
</dbReference>
<reference evidence="13" key="1">
    <citation type="submission" date="2009-10" db="EMBL/GenBank/DDBJ databases">
        <title>Diversity of trophic interactions inside an arsenic-rich microbial ecosystem.</title>
        <authorList>
            <person name="Bertin P.N."/>
            <person name="Heinrich-Salmeron A."/>
            <person name="Pelletier E."/>
            <person name="Goulhen-Chollet F."/>
            <person name="Arsene-Ploetze F."/>
            <person name="Gallien S."/>
            <person name="Calteau A."/>
            <person name="Vallenet D."/>
            <person name="Casiot C."/>
            <person name="Chane-Woon-Ming B."/>
            <person name="Giloteaux L."/>
            <person name="Barakat M."/>
            <person name="Bonnefoy V."/>
            <person name="Bruneel O."/>
            <person name="Chandler M."/>
            <person name="Cleiss J."/>
            <person name="Duran R."/>
            <person name="Elbaz-Poulichet F."/>
            <person name="Fonknechten N."/>
            <person name="Lauga B."/>
            <person name="Mornico D."/>
            <person name="Ortet P."/>
            <person name="Schaeffer C."/>
            <person name="Siguier P."/>
            <person name="Alexander Thil Smith A."/>
            <person name="Van Dorsselaer A."/>
            <person name="Weissenbach J."/>
            <person name="Medigue C."/>
            <person name="Le Paslier D."/>
        </authorList>
    </citation>
    <scope>NUCLEOTIDE SEQUENCE</scope>
</reference>
<dbReference type="PANTHER" id="PTHR42946">
    <property type="entry name" value="PHOSPHOHEXOSE MUTASE"/>
    <property type="match status" value="1"/>
</dbReference>
<dbReference type="Pfam" id="PF02880">
    <property type="entry name" value="PGM_PMM_III"/>
    <property type="match status" value="1"/>
</dbReference>
<dbReference type="InterPro" id="IPR005844">
    <property type="entry name" value="A-D-PHexomutase_a/b/a-I"/>
</dbReference>
<dbReference type="InterPro" id="IPR016055">
    <property type="entry name" value="A-D-PHexomutase_a/b/a-I/II/III"/>
</dbReference>
<dbReference type="FunFam" id="3.40.120.10:FF:000002">
    <property type="entry name" value="Phosphoglucosamine mutase"/>
    <property type="match status" value="1"/>
</dbReference>
<protein>
    <recommendedName>
        <fullName evidence="8">Phosphoglucosamine mutase</fullName>
        <ecNumber evidence="7">5.4.2.10</ecNumber>
    </recommendedName>
</protein>
<evidence type="ECO:0000256" key="1">
    <source>
        <dbReference type="ARBA" id="ARBA00001946"/>
    </source>
</evidence>
<dbReference type="Pfam" id="PF02879">
    <property type="entry name" value="PGM_PMM_II"/>
    <property type="match status" value="1"/>
</dbReference>
<comment type="similarity">
    <text evidence="2">Belongs to the phosphohexose mutase family.</text>
</comment>
<organism evidence="13">
    <name type="scientific">mine drainage metagenome</name>
    <dbReference type="NCBI Taxonomy" id="410659"/>
    <lineage>
        <taxon>unclassified sequences</taxon>
        <taxon>metagenomes</taxon>
        <taxon>ecological metagenomes</taxon>
    </lineage>
</organism>
<dbReference type="SUPFAM" id="SSF55957">
    <property type="entry name" value="Phosphoglucomutase, C-terminal domain"/>
    <property type="match status" value="1"/>
</dbReference>
<comment type="cofactor">
    <cofactor evidence="1">
        <name>Mg(2+)</name>
        <dbReference type="ChEBI" id="CHEBI:18420"/>
    </cofactor>
</comment>
<dbReference type="EMBL" id="CABL01000002">
    <property type="protein sequence ID" value="CBH74676.1"/>
    <property type="molecule type" value="Genomic_DNA"/>
</dbReference>
<dbReference type="InterPro" id="IPR005845">
    <property type="entry name" value="A-D-PHexomutase_a/b/a-II"/>
</dbReference>
<evidence type="ECO:0000256" key="6">
    <source>
        <dbReference type="ARBA" id="ARBA00023235"/>
    </source>
</evidence>
<feature type="domain" description="Alpha-D-phosphohexomutase alpha/beta/alpha" evidence="11">
    <location>
        <begin position="169"/>
        <end position="255"/>
    </location>
</feature>
<dbReference type="FunFam" id="3.40.120.10:FF:000001">
    <property type="entry name" value="Phosphoglucosamine mutase"/>
    <property type="match status" value="1"/>
</dbReference>
<dbReference type="EC" id="5.4.2.10" evidence="7"/>
<dbReference type="SUPFAM" id="SSF53738">
    <property type="entry name" value="Phosphoglucomutase, first 3 domains"/>
    <property type="match status" value="3"/>
</dbReference>
<dbReference type="HAMAP" id="MF_01554_B">
    <property type="entry name" value="GlmM_B"/>
    <property type="match status" value="1"/>
</dbReference>
<evidence type="ECO:0000256" key="2">
    <source>
        <dbReference type="ARBA" id="ARBA00010231"/>
    </source>
</evidence>
<feature type="domain" description="Alpha-D-phosphohexomutase alpha/beta/alpha" evidence="10">
    <location>
        <begin position="2"/>
        <end position="137"/>
    </location>
</feature>
<evidence type="ECO:0000256" key="3">
    <source>
        <dbReference type="ARBA" id="ARBA00022553"/>
    </source>
</evidence>
<dbReference type="Pfam" id="PF02878">
    <property type="entry name" value="PGM_PMM_I"/>
    <property type="match status" value="1"/>
</dbReference>
<evidence type="ECO:0000259" key="12">
    <source>
        <dbReference type="Pfam" id="PF02880"/>
    </source>
</evidence>
<dbReference type="GO" id="GO:0009252">
    <property type="term" value="P:peptidoglycan biosynthetic process"/>
    <property type="evidence" value="ECO:0007669"/>
    <property type="project" value="TreeGrafter"/>
</dbReference>
<evidence type="ECO:0000259" key="9">
    <source>
        <dbReference type="Pfam" id="PF00408"/>
    </source>
</evidence>
<dbReference type="Pfam" id="PF00408">
    <property type="entry name" value="PGM_PMM_IV"/>
    <property type="match status" value="1"/>
</dbReference>
<gene>
    <name evidence="13" type="primary">glmM</name>
    <name evidence="13" type="ORF">CARN1_1779</name>
</gene>
<dbReference type="FunFam" id="3.30.310.50:FF:000001">
    <property type="entry name" value="Phosphoglucosamine mutase"/>
    <property type="match status" value="1"/>
</dbReference>
<evidence type="ECO:0000313" key="13">
    <source>
        <dbReference type="EMBL" id="CBH74676.1"/>
    </source>
</evidence>
<dbReference type="Gene3D" id="3.30.310.50">
    <property type="entry name" value="Alpha-D-phosphohexomutase, C-terminal domain"/>
    <property type="match status" value="1"/>
</dbReference>
<keyword evidence="4" id="KW-0479">Metal-binding</keyword>
<accession>E6PDZ1</accession>
<dbReference type="InterPro" id="IPR036900">
    <property type="entry name" value="A-D-PHexomutase_C_sf"/>
</dbReference>
<dbReference type="AlphaFoldDB" id="E6PDZ1"/>
<dbReference type="GO" id="GO:0005975">
    <property type="term" value="P:carbohydrate metabolic process"/>
    <property type="evidence" value="ECO:0007669"/>
    <property type="project" value="InterPro"/>
</dbReference>
<dbReference type="GO" id="GO:0004615">
    <property type="term" value="F:phosphomannomutase activity"/>
    <property type="evidence" value="ECO:0007669"/>
    <property type="project" value="TreeGrafter"/>
</dbReference>
<feature type="domain" description="Alpha-D-phosphohexomutase alpha/beta/alpha" evidence="12">
    <location>
        <begin position="259"/>
        <end position="369"/>
    </location>
</feature>
<sequence>MRYFGTDGIRGVANDELTPELAMRVGRAAAHALVGRSEAALPIIVGRDTRLSGPMLEAALMAGIASVGRHAISVGVLPTPAIACIVRATGAAAGAMISASHNPIADNGLKFFGADGFKLSDALEAEIEAALERDEFERPTGVGIGQITTAQNLGKHYYAMLEGLGADLRGIEVVVDAAYGAAYAVAPYALRKAGATVHELHCEHDGARINVHCGATHLEPLREAVKALHERGKRNVVGVAFDGDADRALFIDERGATVTGDHVLYALALAARAQHETRADRVVGTVMSNIGLERALTAQGIALDRTAVGDRYVLARMRESGVFLGAEQSGHVIDLRNNTTGDGTMTAFAMLGQMARSQQRLADLVAAVIEAPQVLQNVRVRSKASAQHEEVLQAIDRVERSLAGRGRILVRPSGTEPLVRVMVEGDDHDEILRAASEVSAAIAEVEKEIERARPTTHAG</sequence>
<evidence type="ECO:0000256" key="5">
    <source>
        <dbReference type="ARBA" id="ARBA00022842"/>
    </source>
</evidence>
<keyword evidence="5" id="KW-0460">Magnesium</keyword>
<dbReference type="Gene3D" id="3.40.120.10">
    <property type="entry name" value="Alpha-D-Glucose-1,6-Bisphosphate, subunit A, domain 3"/>
    <property type="match status" value="3"/>
</dbReference>
<dbReference type="GO" id="GO:0008966">
    <property type="term" value="F:phosphoglucosamine mutase activity"/>
    <property type="evidence" value="ECO:0007669"/>
    <property type="project" value="UniProtKB-EC"/>
</dbReference>
<comment type="caution">
    <text evidence="13">The sequence shown here is derived from an EMBL/GenBank/DDBJ whole genome shotgun (WGS) entry which is preliminary data.</text>
</comment>
<dbReference type="InterPro" id="IPR005841">
    <property type="entry name" value="Alpha-D-phosphohexomutase_SF"/>
</dbReference>